<evidence type="ECO:0000256" key="1">
    <source>
        <dbReference type="SAM" id="SignalP"/>
    </source>
</evidence>
<dbReference type="Proteomes" id="UP000240883">
    <property type="component" value="Unassembled WGS sequence"/>
</dbReference>
<keyword evidence="3" id="KW-1185">Reference proteome</keyword>
<evidence type="ECO:0000313" key="2">
    <source>
        <dbReference type="EMBL" id="PSN67466.1"/>
    </source>
</evidence>
<gene>
    <name evidence="2" type="ORF">BS50DRAFT_574160</name>
</gene>
<organism evidence="2 3">
    <name type="scientific">Corynespora cassiicola Philippines</name>
    <dbReference type="NCBI Taxonomy" id="1448308"/>
    <lineage>
        <taxon>Eukaryota</taxon>
        <taxon>Fungi</taxon>
        <taxon>Dikarya</taxon>
        <taxon>Ascomycota</taxon>
        <taxon>Pezizomycotina</taxon>
        <taxon>Dothideomycetes</taxon>
        <taxon>Pleosporomycetidae</taxon>
        <taxon>Pleosporales</taxon>
        <taxon>Corynesporascaceae</taxon>
        <taxon>Corynespora</taxon>
    </lineage>
</organism>
<protein>
    <submittedName>
        <fullName evidence="2">Uncharacterized protein</fullName>
    </submittedName>
</protein>
<reference evidence="2 3" key="1">
    <citation type="journal article" date="2018" name="Front. Microbiol.">
        <title>Genome-Wide Analysis of Corynespora cassiicola Leaf Fall Disease Putative Effectors.</title>
        <authorList>
            <person name="Lopez D."/>
            <person name="Ribeiro S."/>
            <person name="Label P."/>
            <person name="Fumanal B."/>
            <person name="Venisse J.S."/>
            <person name="Kohler A."/>
            <person name="de Oliveira R.R."/>
            <person name="Labutti K."/>
            <person name="Lipzen A."/>
            <person name="Lail K."/>
            <person name="Bauer D."/>
            <person name="Ohm R.A."/>
            <person name="Barry K.W."/>
            <person name="Spatafora J."/>
            <person name="Grigoriev I.V."/>
            <person name="Martin F.M."/>
            <person name="Pujade-Renaud V."/>
        </authorList>
    </citation>
    <scope>NUCLEOTIDE SEQUENCE [LARGE SCALE GENOMIC DNA]</scope>
    <source>
        <strain evidence="2 3">Philippines</strain>
    </source>
</reference>
<keyword evidence="1" id="KW-0732">Signal</keyword>
<evidence type="ECO:0000313" key="3">
    <source>
        <dbReference type="Proteomes" id="UP000240883"/>
    </source>
</evidence>
<feature type="chain" id="PRO_5015461739" evidence="1">
    <location>
        <begin position="18"/>
        <end position="138"/>
    </location>
</feature>
<dbReference type="AlphaFoldDB" id="A0A2T2NQC5"/>
<dbReference type="EMBL" id="KZ678135">
    <property type="protein sequence ID" value="PSN67466.1"/>
    <property type="molecule type" value="Genomic_DNA"/>
</dbReference>
<name>A0A2T2NQC5_CORCC</name>
<feature type="signal peptide" evidence="1">
    <location>
        <begin position="1"/>
        <end position="17"/>
    </location>
</feature>
<accession>A0A2T2NQC5</accession>
<sequence length="138" mass="14533">MHFSYGLLLAAASSALAIPVPSTYQWSMSNYSDGCVGVCWINVSVNAPAVTISGVPVPALSTWSTCSGIGPEGHTEDCTSDISGDLNGRSLSITMRGGTAGVLEYKFPYNGKTYAVYGSVNSASTREFTITPFDFLEL</sequence>
<dbReference type="OrthoDB" id="3726543at2759"/>
<proteinExistence type="predicted"/>